<dbReference type="InterPro" id="IPR003526">
    <property type="entry name" value="MECDP_synthase"/>
</dbReference>
<feature type="site" description="Transition state stabilizer" evidence="7">
    <location>
        <position position="135"/>
    </location>
</feature>
<feature type="binding site" evidence="7">
    <location>
        <position position="141"/>
    </location>
    <ligand>
        <name>4-CDP-2-C-methyl-D-erythritol 2-phosphate</name>
        <dbReference type="ChEBI" id="CHEBI:57919"/>
    </ligand>
</feature>
<dbReference type="GO" id="GO:0008685">
    <property type="term" value="F:2-C-methyl-D-erythritol 2,4-cyclodiphosphate synthase activity"/>
    <property type="evidence" value="ECO:0007669"/>
    <property type="project" value="UniProtKB-UniRule"/>
</dbReference>
<dbReference type="PANTHER" id="PTHR43181:SF1">
    <property type="entry name" value="2-C-METHYL-D-ERYTHRITOL 2,4-CYCLODIPHOSPHATE SYNTHASE, CHLOROPLASTIC"/>
    <property type="match status" value="1"/>
</dbReference>
<dbReference type="Proteomes" id="UP001241110">
    <property type="component" value="Unassembled WGS sequence"/>
</dbReference>
<feature type="binding site" evidence="7">
    <location>
        <begin position="63"/>
        <end position="67"/>
    </location>
    <ligand>
        <name>4-CDP-2-C-methyl-D-erythritol 2-phosphate</name>
        <dbReference type="ChEBI" id="CHEBI:57919"/>
    </ligand>
</feature>
<comment type="cofactor">
    <cofactor evidence="7">
        <name>a divalent metal cation</name>
        <dbReference type="ChEBI" id="CHEBI:60240"/>
    </cofactor>
    <text evidence="7">Binds 1 divalent metal cation per subunit.</text>
</comment>
<name>A0AAE3QSQ2_9BACT</name>
<evidence type="ECO:0000259" key="9">
    <source>
        <dbReference type="Pfam" id="PF02542"/>
    </source>
</evidence>
<comment type="subunit">
    <text evidence="7">Homotrimer.</text>
</comment>
<comment type="pathway">
    <text evidence="2 7">Isoprenoid biosynthesis; isopentenyl diphosphate biosynthesis via DXP pathway; isopentenyl diphosphate from 1-deoxy-D-xylulose 5-phosphate: step 4/6.</text>
</comment>
<evidence type="ECO:0000256" key="7">
    <source>
        <dbReference type="HAMAP-Rule" id="MF_00107"/>
    </source>
</evidence>
<keyword evidence="4 7" id="KW-0479">Metal-binding</keyword>
<dbReference type="PANTHER" id="PTHR43181">
    <property type="entry name" value="2-C-METHYL-D-ERYTHRITOL 2,4-CYCLODIPHOSPHATE SYNTHASE, CHLOROPLASTIC"/>
    <property type="match status" value="1"/>
</dbReference>
<comment type="caution">
    <text evidence="10">The sequence shown here is derived from an EMBL/GenBank/DDBJ whole genome shotgun (WGS) entry which is preliminary data.</text>
</comment>
<comment type="catalytic activity">
    <reaction evidence="1 7 8">
        <text>4-CDP-2-C-methyl-D-erythritol 2-phosphate = 2-C-methyl-D-erythritol 2,4-cyclic diphosphate + CMP</text>
        <dbReference type="Rhea" id="RHEA:23864"/>
        <dbReference type="ChEBI" id="CHEBI:57919"/>
        <dbReference type="ChEBI" id="CHEBI:58483"/>
        <dbReference type="ChEBI" id="CHEBI:60377"/>
        <dbReference type="EC" id="4.6.1.12"/>
    </reaction>
</comment>
<evidence type="ECO:0000256" key="8">
    <source>
        <dbReference type="RuleBase" id="RU004395"/>
    </source>
</evidence>
<dbReference type="EC" id="4.6.1.12" evidence="3 7"/>
<dbReference type="AlphaFoldDB" id="A0AAE3QSQ2"/>
<dbReference type="CDD" id="cd00554">
    <property type="entry name" value="MECDP_synthase"/>
    <property type="match status" value="1"/>
</dbReference>
<proteinExistence type="inferred from homology"/>
<comment type="function">
    <text evidence="7">Involved in the biosynthesis of isopentenyl diphosphate (IPP) and dimethylallyl diphosphate (DMAPP), two major building blocks of isoprenoid compounds. Catalyzes the conversion of 4-diphosphocytidyl-2-C-methyl-D-erythritol 2-phosphate (CDP-ME2P) to 2-C-methyl-D-erythritol 2,4-cyclodiphosphate (ME-CPP) with a corresponding release of cytidine 5-monophosphate (CMP).</text>
</comment>
<keyword evidence="5 7" id="KW-0414">Isoprene biosynthesis</keyword>
<dbReference type="NCBIfam" id="TIGR00151">
    <property type="entry name" value="ispF"/>
    <property type="match status" value="1"/>
</dbReference>
<dbReference type="EMBL" id="JASJOS010000016">
    <property type="protein sequence ID" value="MDJ1484732.1"/>
    <property type="molecule type" value="Genomic_DNA"/>
</dbReference>
<evidence type="ECO:0000313" key="11">
    <source>
        <dbReference type="Proteomes" id="UP001241110"/>
    </source>
</evidence>
<accession>A0AAE3QSQ2</accession>
<gene>
    <name evidence="7 10" type="primary">ispF</name>
    <name evidence="10" type="ORF">QNI16_29805</name>
</gene>
<evidence type="ECO:0000256" key="2">
    <source>
        <dbReference type="ARBA" id="ARBA00004709"/>
    </source>
</evidence>
<dbReference type="PROSITE" id="PS01350">
    <property type="entry name" value="ISPF"/>
    <property type="match status" value="1"/>
</dbReference>
<protein>
    <recommendedName>
        <fullName evidence="3 7">2-C-methyl-D-erythritol 2,4-cyclodiphosphate synthase</fullName>
        <shortName evidence="7">MECDP-synthase</shortName>
        <shortName evidence="7">MECPP-synthase</shortName>
        <shortName evidence="7">MECPS</shortName>
        <ecNumber evidence="3 7">4.6.1.12</ecNumber>
    </recommendedName>
</protein>
<dbReference type="InterPro" id="IPR036571">
    <property type="entry name" value="MECDP_synthase_sf"/>
</dbReference>
<feature type="site" description="Transition state stabilizer" evidence="7">
    <location>
        <position position="36"/>
    </location>
</feature>
<feature type="binding site" evidence="7">
    <location>
        <position position="10"/>
    </location>
    <ligand>
        <name>a divalent metal cation</name>
        <dbReference type="ChEBI" id="CHEBI:60240"/>
    </ligand>
</feature>
<evidence type="ECO:0000256" key="1">
    <source>
        <dbReference type="ARBA" id="ARBA00000200"/>
    </source>
</evidence>
<sequence>MKLRIGQGYDVHILVEGIPLVLGGVQIPHTHGLKSHSDGDALTHAMCDALLGALSLRDIGYHFSDKDPANKGRNSLEFLKIVMEMIREEGYEVNNIDVTVVLEAPKVNPHVPAMKKALCETMAIREEDLSIKATTSEGVSFVGRKEGIAVFAVCLLYKVTDNFGGM</sequence>
<comment type="caution">
    <text evidence="7">Lacks conserved residue(s) required for the propagation of feature annotation.</text>
</comment>
<feature type="binding site" evidence="7">
    <location>
        <begin position="10"/>
        <end position="12"/>
    </location>
    <ligand>
        <name>4-CDP-2-C-methyl-D-erythritol 2-phosphate</name>
        <dbReference type="ChEBI" id="CHEBI:57919"/>
    </ligand>
</feature>
<dbReference type="InterPro" id="IPR020555">
    <property type="entry name" value="MECDP_synthase_CS"/>
</dbReference>
<feature type="binding site" evidence="7">
    <location>
        <begin position="36"/>
        <end position="37"/>
    </location>
    <ligand>
        <name>4-CDP-2-C-methyl-D-erythritol 2-phosphate</name>
        <dbReference type="ChEBI" id="CHEBI:57919"/>
    </ligand>
</feature>
<evidence type="ECO:0000313" key="10">
    <source>
        <dbReference type="EMBL" id="MDJ1484732.1"/>
    </source>
</evidence>
<feature type="binding site" evidence="7">
    <location>
        <position position="44"/>
    </location>
    <ligand>
        <name>a divalent metal cation</name>
        <dbReference type="ChEBI" id="CHEBI:60240"/>
    </ligand>
</feature>
<feature type="binding site" evidence="7">
    <location>
        <position position="12"/>
    </location>
    <ligand>
        <name>a divalent metal cation</name>
        <dbReference type="ChEBI" id="CHEBI:60240"/>
    </ligand>
</feature>
<dbReference type="Pfam" id="PF02542">
    <property type="entry name" value="YgbB"/>
    <property type="match status" value="1"/>
</dbReference>
<dbReference type="HAMAP" id="MF_00107">
    <property type="entry name" value="IspF"/>
    <property type="match status" value="1"/>
</dbReference>
<evidence type="ECO:0000256" key="6">
    <source>
        <dbReference type="ARBA" id="ARBA00023239"/>
    </source>
</evidence>
<dbReference type="GO" id="GO:0016114">
    <property type="term" value="P:terpenoid biosynthetic process"/>
    <property type="evidence" value="ECO:0007669"/>
    <property type="project" value="InterPro"/>
</dbReference>
<dbReference type="RefSeq" id="WP_313986386.1">
    <property type="nucleotide sequence ID" value="NZ_JASJOS010000016.1"/>
</dbReference>
<comment type="similarity">
    <text evidence="7 8">Belongs to the IspF family.</text>
</comment>
<evidence type="ECO:0000256" key="5">
    <source>
        <dbReference type="ARBA" id="ARBA00023229"/>
    </source>
</evidence>
<keyword evidence="6 7" id="KW-0456">Lyase</keyword>
<dbReference type="Gene3D" id="3.30.1330.50">
    <property type="entry name" value="2-C-methyl-D-erythritol 2,4-cyclodiphosphate synthase"/>
    <property type="match status" value="1"/>
</dbReference>
<reference evidence="10" key="1">
    <citation type="submission" date="2023-05" db="EMBL/GenBank/DDBJ databases">
        <authorList>
            <person name="Zhang X."/>
        </authorList>
    </citation>
    <scope>NUCLEOTIDE SEQUENCE</scope>
    <source>
        <strain evidence="10">YF14B1</strain>
    </source>
</reference>
<feature type="binding site" evidence="7">
    <location>
        <begin position="134"/>
        <end position="137"/>
    </location>
    <ligand>
        <name>4-CDP-2-C-methyl-D-erythritol 2-phosphate</name>
        <dbReference type="ChEBI" id="CHEBI:57919"/>
    </ligand>
</feature>
<dbReference type="SUPFAM" id="SSF69765">
    <property type="entry name" value="IpsF-like"/>
    <property type="match status" value="1"/>
</dbReference>
<dbReference type="GO" id="GO:0019288">
    <property type="term" value="P:isopentenyl diphosphate biosynthetic process, methylerythritol 4-phosphate pathway"/>
    <property type="evidence" value="ECO:0007669"/>
    <property type="project" value="UniProtKB-UniRule"/>
</dbReference>
<dbReference type="GO" id="GO:0046872">
    <property type="term" value="F:metal ion binding"/>
    <property type="evidence" value="ECO:0007669"/>
    <property type="project" value="UniProtKB-KW"/>
</dbReference>
<organism evidence="10 11">
    <name type="scientific">Xanthocytophaga flava</name>
    <dbReference type="NCBI Taxonomy" id="3048013"/>
    <lineage>
        <taxon>Bacteria</taxon>
        <taxon>Pseudomonadati</taxon>
        <taxon>Bacteroidota</taxon>
        <taxon>Cytophagia</taxon>
        <taxon>Cytophagales</taxon>
        <taxon>Rhodocytophagaceae</taxon>
        <taxon>Xanthocytophaga</taxon>
    </lineage>
</organism>
<feature type="domain" description="2-C-methyl-D-erythritol 2,4-cyclodiphosphate synthase" evidence="9">
    <location>
        <begin position="3"/>
        <end position="156"/>
    </location>
</feature>
<feature type="binding site" evidence="7">
    <location>
        <position position="144"/>
    </location>
    <ligand>
        <name>4-CDP-2-C-methyl-D-erythritol 2-phosphate</name>
        <dbReference type="ChEBI" id="CHEBI:57919"/>
    </ligand>
</feature>
<evidence type="ECO:0000256" key="4">
    <source>
        <dbReference type="ARBA" id="ARBA00022723"/>
    </source>
</evidence>
<evidence type="ECO:0000256" key="3">
    <source>
        <dbReference type="ARBA" id="ARBA00012579"/>
    </source>
</evidence>
<feature type="binding site" evidence="7">
    <location>
        <begin position="58"/>
        <end position="60"/>
    </location>
    <ligand>
        <name>4-CDP-2-C-methyl-D-erythritol 2-phosphate</name>
        <dbReference type="ChEBI" id="CHEBI:57919"/>
    </ligand>
</feature>